<evidence type="ECO:0000313" key="2">
    <source>
        <dbReference type="Proteomes" id="UP001488838"/>
    </source>
</evidence>
<evidence type="ECO:0000313" key="1">
    <source>
        <dbReference type="EMBL" id="KAK7830577.1"/>
    </source>
</evidence>
<reference evidence="1 2" key="1">
    <citation type="journal article" date="2023" name="bioRxiv">
        <title>Conserved and derived expression patterns and positive selection on dental genes reveal complex evolutionary context of ever-growing rodent molars.</title>
        <authorList>
            <person name="Calamari Z.T."/>
            <person name="Song A."/>
            <person name="Cohen E."/>
            <person name="Akter M."/>
            <person name="Roy R.D."/>
            <person name="Hallikas O."/>
            <person name="Christensen M.M."/>
            <person name="Li P."/>
            <person name="Marangoni P."/>
            <person name="Jernvall J."/>
            <person name="Klein O.D."/>
        </authorList>
    </citation>
    <scope>NUCLEOTIDE SEQUENCE [LARGE SCALE GENOMIC DNA]</scope>
    <source>
        <strain evidence="1">V071</strain>
    </source>
</reference>
<comment type="caution">
    <text evidence="1">The sequence shown here is derived from an EMBL/GenBank/DDBJ whole genome shotgun (WGS) entry which is preliminary data.</text>
</comment>
<gene>
    <name evidence="1" type="ORF">U0070_018302</name>
</gene>
<proteinExistence type="predicted"/>
<dbReference type="AlphaFoldDB" id="A0AAW0JVK4"/>
<organism evidence="1 2">
    <name type="scientific">Myodes glareolus</name>
    <name type="common">Bank vole</name>
    <name type="synonym">Clethrionomys glareolus</name>
    <dbReference type="NCBI Taxonomy" id="447135"/>
    <lineage>
        <taxon>Eukaryota</taxon>
        <taxon>Metazoa</taxon>
        <taxon>Chordata</taxon>
        <taxon>Craniata</taxon>
        <taxon>Vertebrata</taxon>
        <taxon>Euteleostomi</taxon>
        <taxon>Mammalia</taxon>
        <taxon>Eutheria</taxon>
        <taxon>Euarchontoglires</taxon>
        <taxon>Glires</taxon>
        <taxon>Rodentia</taxon>
        <taxon>Myomorpha</taxon>
        <taxon>Muroidea</taxon>
        <taxon>Cricetidae</taxon>
        <taxon>Arvicolinae</taxon>
        <taxon>Myodes</taxon>
    </lineage>
</organism>
<protein>
    <submittedName>
        <fullName evidence="1">Uncharacterized protein</fullName>
    </submittedName>
</protein>
<sequence length="96" mass="10182">MLVNNSSRVKICGAVKKEPSLERPQGSASKATLSVCPCGPGRTGSLQCGHHKRGEGIQRLGHDLSVASAVLACIAPRSYPCLRFSDLDPVFSVTFK</sequence>
<accession>A0AAW0JVK4</accession>
<dbReference type="Proteomes" id="UP001488838">
    <property type="component" value="Unassembled WGS sequence"/>
</dbReference>
<dbReference type="EMBL" id="JBBHLL010000017">
    <property type="protein sequence ID" value="KAK7830577.1"/>
    <property type="molecule type" value="Genomic_DNA"/>
</dbReference>
<keyword evidence="2" id="KW-1185">Reference proteome</keyword>
<name>A0AAW0JVK4_MYOGA</name>